<reference evidence="2" key="1">
    <citation type="journal article" date="2014" name="Front. Microbiol.">
        <title>High frequency of phylogenetically diverse reductive dehalogenase-homologous genes in deep subseafloor sedimentary metagenomes.</title>
        <authorList>
            <person name="Kawai M."/>
            <person name="Futagami T."/>
            <person name="Toyoda A."/>
            <person name="Takaki Y."/>
            <person name="Nishi S."/>
            <person name="Hori S."/>
            <person name="Arai W."/>
            <person name="Tsubouchi T."/>
            <person name="Morono Y."/>
            <person name="Uchiyama I."/>
            <person name="Ito T."/>
            <person name="Fujiyama A."/>
            <person name="Inagaki F."/>
            <person name="Takami H."/>
        </authorList>
    </citation>
    <scope>NUCLEOTIDE SEQUENCE</scope>
    <source>
        <strain evidence="2">Expedition CK06-06</strain>
    </source>
</reference>
<dbReference type="Pfam" id="PF02515">
    <property type="entry name" value="CoA_transf_3"/>
    <property type="match status" value="1"/>
</dbReference>
<dbReference type="InterPro" id="IPR003673">
    <property type="entry name" value="CoA-Trfase_fam_III"/>
</dbReference>
<dbReference type="AlphaFoldDB" id="X0SFC7"/>
<keyword evidence="1" id="KW-0808">Transferase</keyword>
<dbReference type="PANTHER" id="PTHR48207:SF3">
    <property type="entry name" value="SUCCINATE--HYDROXYMETHYLGLUTARATE COA-TRANSFERASE"/>
    <property type="match status" value="1"/>
</dbReference>
<dbReference type="InterPro" id="IPR023606">
    <property type="entry name" value="CoA-Trfase_III_dom_1_sf"/>
</dbReference>
<proteinExistence type="predicted"/>
<organism evidence="2">
    <name type="scientific">marine sediment metagenome</name>
    <dbReference type="NCBI Taxonomy" id="412755"/>
    <lineage>
        <taxon>unclassified sequences</taxon>
        <taxon>metagenomes</taxon>
        <taxon>ecological metagenomes</taxon>
    </lineage>
</organism>
<dbReference type="Gene3D" id="3.40.50.10540">
    <property type="entry name" value="Crotonobetainyl-coa:carnitine coa-transferase, domain 1"/>
    <property type="match status" value="1"/>
</dbReference>
<evidence type="ECO:0000313" key="2">
    <source>
        <dbReference type="EMBL" id="GAF73831.1"/>
    </source>
</evidence>
<feature type="non-terminal residue" evidence="2">
    <location>
        <position position="105"/>
    </location>
</feature>
<protein>
    <recommendedName>
        <fullName evidence="3">CoA transferase</fullName>
    </recommendedName>
</protein>
<gene>
    <name evidence="2" type="ORF">S01H1_17650</name>
</gene>
<dbReference type="GO" id="GO:0008410">
    <property type="term" value="F:CoA-transferase activity"/>
    <property type="evidence" value="ECO:0007669"/>
    <property type="project" value="TreeGrafter"/>
</dbReference>
<evidence type="ECO:0000256" key="1">
    <source>
        <dbReference type="ARBA" id="ARBA00022679"/>
    </source>
</evidence>
<sequence length="105" mass="11823">MAEQPLSDVRILDLTWYISGPNCTKLFADYGADVIKVEKPGEGDPARRMGPFFKDDPHPEKSGLFLHLNTNKRSITLNLKSETGKRILKDLVKDADILVENFSPH</sequence>
<dbReference type="EMBL" id="BARS01009379">
    <property type="protein sequence ID" value="GAF73831.1"/>
    <property type="molecule type" value="Genomic_DNA"/>
</dbReference>
<comment type="caution">
    <text evidence="2">The sequence shown here is derived from an EMBL/GenBank/DDBJ whole genome shotgun (WGS) entry which is preliminary data.</text>
</comment>
<name>X0SFC7_9ZZZZ</name>
<accession>X0SFC7</accession>
<dbReference type="SUPFAM" id="SSF89796">
    <property type="entry name" value="CoA-transferase family III (CaiB/BaiF)"/>
    <property type="match status" value="1"/>
</dbReference>
<dbReference type="PANTHER" id="PTHR48207">
    <property type="entry name" value="SUCCINATE--HYDROXYMETHYLGLUTARATE COA-TRANSFERASE"/>
    <property type="match status" value="1"/>
</dbReference>
<evidence type="ECO:0008006" key="3">
    <source>
        <dbReference type="Google" id="ProtNLM"/>
    </source>
</evidence>
<dbReference type="InterPro" id="IPR050483">
    <property type="entry name" value="CoA-transferase_III_domain"/>
</dbReference>